<evidence type="ECO:0000313" key="2">
    <source>
        <dbReference type="Proteomes" id="UP000681720"/>
    </source>
</evidence>
<dbReference type="AlphaFoldDB" id="A0A8S2TVD0"/>
<dbReference type="Proteomes" id="UP000681720">
    <property type="component" value="Unassembled WGS sequence"/>
</dbReference>
<comment type="caution">
    <text evidence="1">The sequence shown here is derived from an EMBL/GenBank/DDBJ whole genome shotgun (WGS) entry which is preliminary data.</text>
</comment>
<protein>
    <submittedName>
        <fullName evidence="1">Uncharacterized protein</fullName>
    </submittedName>
</protein>
<proteinExistence type="predicted"/>
<sequence>REFAAAVTRGKNELKLADASITPVTHFIENAVIELMFNLCIRLTVKSMLSIYILKNISFDLQ</sequence>
<evidence type="ECO:0000313" key="1">
    <source>
        <dbReference type="EMBL" id="CAF4306604.1"/>
    </source>
</evidence>
<name>A0A8S2TVD0_9BILA</name>
<reference evidence="1" key="1">
    <citation type="submission" date="2021-02" db="EMBL/GenBank/DDBJ databases">
        <authorList>
            <person name="Nowell W R."/>
        </authorList>
    </citation>
    <scope>NUCLEOTIDE SEQUENCE</scope>
</reference>
<feature type="non-terminal residue" evidence="1">
    <location>
        <position position="1"/>
    </location>
</feature>
<accession>A0A8S2TVD0</accession>
<organism evidence="1 2">
    <name type="scientific">Rotaria magnacalcarata</name>
    <dbReference type="NCBI Taxonomy" id="392030"/>
    <lineage>
        <taxon>Eukaryota</taxon>
        <taxon>Metazoa</taxon>
        <taxon>Spiralia</taxon>
        <taxon>Gnathifera</taxon>
        <taxon>Rotifera</taxon>
        <taxon>Eurotatoria</taxon>
        <taxon>Bdelloidea</taxon>
        <taxon>Philodinida</taxon>
        <taxon>Philodinidae</taxon>
        <taxon>Rotaria</taxon>
    </lineage>
</organism>
<gene>
    <name evidence="1" type="ORF">GIL414_LOCUS26095</name>
</gene>
<dbReference type="EMBL" id="CAJOBJ010037238">
    <property type="protein sequence ID" value="CAF4306604.1"/>
    <property type="molecule type" value="Genomic_DNA"/>
</dbReference>